<dbReference type="Gene3D" id="3.30.420.40">
    <property type="match status" value="2"/>
</dbReference>
<dbReference type="PANTHER" id="PTHR18964">
    <property type="entry name" value="ROK (REPRESSOR, ORF, KINASE) FAMILY"/>
    <property type="match status" value="1"/>
</dbReference>
<dbReference type="InterPro" id="IPR043129">
    <property type="entry name" value="ATPase_NBD"/>
</dbReference>
<reference evidence="2" key="1">
    <citation type="journal article" date="2014" name="Int. J. Syst. Evol. Microbiol.">
        <title>Complete genome sequence of Corynebacterium casei LMG S-19264T (=DSM 44701T), isolated from a smear-ripened cheese.</title>
        <authorList>
            <consortium name="US DOE Joint Genome Institute (JGI-PGF)"/>
            <person name="Walter F."/>
            <person name="Albersmeier A."/>
            <person name="Kalinowski J."/>
            <person name="Ruckert C."/>
        </authorList>
    </citation>
    <scope>NUCLEOTIDE SEQUENCE</scope>
    <source>
        <strain evidence="2">JCM 31311</strain>
    </source>
</reference>
<comment type="caution">
    <text evidence="2">The sequence shown here is derived from an EMBL/GenBank/DDBJ whole genome shotgun (WGS) entry which is preliminary data.</text>
</comment>
<dbReference type="Proteomes" id="UP000603865">
    <property type="component" value="Unassembled WGS sequence"/>
</dbReference>
<protein>
    <submittedName>
        <fullName evidence="2">Glucokinase</fullName>
    </submittedName>
</protein>
<feature type="region of interest" description="Disordered" evidence="1">
    <location>
        <begin position="285"/>
        <end position="308"/>
    </location>
</feature>
<evidence type="ECO:0000313" key="2">
    <source>
        <dbReference type="EMBL" id="GGR26713.1"/>
    </source>
</evidence>
<dbReference type="EMBL" id="BMQL01000039">
    <property type="protein sequence ID" value="GGR26713.1"/>
    <property type="molecule type" value="Genomic_DNA"/>
</dbReference>
<evidence type="ECO:0000313" key="3">
    <source>
        <dbReference type="Proteomes" id="UP000603865"/>
    </source>
</evidence>
<reference evidence="2" key="2">
    <citation type="submission" date="2020-09" db="EMBL/GenBank/DDBJ databases">
        <authorList>
            <person name="Sun Q."/>
            <person name="Ohkuma M."/>
        </authorList>
    </citation>
    <scope>NUCLEOTIDE SEQUENCE</scope>
    <source>
        <strain evidence="2">JCM 31311</strain>
    </source>
</reference>
<sequence>MTITLAMDIGGTHVSAALVGSTGLLRASLQRTHINEAWPADRLLDAWAQTALTAVSHAASCDQVALSVPGPFDYQRGVAHFDLKMRSLTGLNITRALEQRWAGTVLETQPISYVNDAVAFTRGEYLFGAGRGVRRLLGITLGTGLGSGFLVNGEAQTSGADVPPNGEIRFLPIRGGIADEHLSAPGLRTAYTRLGGEPLEPRELAERAATADGLARQVFREFGHDLGAVLKVCADSFQPDQIVVGGQISRAWPLFAAELMAQLAGFTVVRSELLDDANLLGAAQRPHTARAVARSDRPLGVPEQRSPS</sequence>
<proteinExistence type="predicted"/>
<dbReference type="PANTHER" id="PTHR18964:SF169">
    <property type="entry name" value="N-ACETYLMANNOSAMINE KINASE"/>
    <property type="match status" value="1"/>
</dbReference>
<dbReference type="CDD" id="cd23763">
    <property type="entry name" value="ASKHA_ATPase_ROK"/>
    <property type="match status" value="1"/>
</dbReference>
<accession>A0A918FB60</accession>
<keyword evidence="3" id="KW-1185">Reference proteome</keyword>
<dbReference type="SUPFAM" id="SSF53067">
    <property type="entry name" value="Actin-like ATPase domain"/>
    <property type="match status" value="1"/>
</dbReference>
<organism evidence="2 3">
    <name type="scientific">Deinococcus ruber</name>
    <dbReference type="NCBI Taxonomy" id="1848197"/>
    <lineage>
        <taxon>Bacteria</taxon>
        <taxon>Thermotogati</taxon>
        <taxon>Deinococcota</taxon>
        <taxon>Deinococci</taxon>
        <taxon>Deinococcales</taxon>
        <taxon>Deinococcaceae</taxon>
        <taxon>Deinococcus</taxon>
    </lineage>
</organism>
<dbReference type="AlphaFoldDB" id="A0A918FB60"/>
<name>A0A918FB60_9DEIO</name>
<dbReference type="InterPro" id="IPR000600">
    <property type="entry name" value="ROK"/>
</dbReference>
<dbReference type="RefSeq" id="WP_189092541.1">
    <property type="nucleotide sequence ID" value="NZ_BMQL01000039.1"/>
</dbReference>
<gene>
    <name evidence="2" type="ORF">GCM10008957_42730</name>
</gene>
<evidence type="ECO:0000256" key="1">
    <source>
        <dbReference type="SAM" id="MobiDB-lite"/>
    </source>
</evidence>
<dbReference type="Pfam" id="PF00480">
    <property type="entry name" value="ROK"/>
    <property type="match status" value="1"/>
</dbReference>